<gene>
    <name evidence="1" type="ORF">BD311DRAFT_493846</name>
</gene>
<dbReference type="Proteomes" id="UP000292957">
    <property type="component" value="Unassembled WGS sequence"/>
</dbReference>
<name>A0A4V2JZM1_9APHY</name>
<organism evidence="1">
    <name type="scientific">Dichomitus squalens</name>
    <dbReference type="NCBI Taxonomy" id="114155"/>
    <lineage>
        <taxon>Eukaryota</taxon>
        <taxon>Fungi</taxon>
        <taxon>Dikarya</taxon>
        <taxon>Basidiomycota</taxon>
        <taxon>Agaricomycotina</taxon>
        <taxon>Agaricomycetes</taxon>
        <taxon>Polyporales</taxon>
        <taxon>Polyporaceae</taxon>
        <taxon>Dichomitus</taxon>
    </lineage>
</organism>
<sequence length="188" mass="21051">MQEQEGVTWLWVVSHTYQLVRRDREASGATIQSHVQRPCVAEDGDKCHSRLRSITSCPYSCSGSALSLCPLRQTRGQETRGEGKSVRNALKTVLYEICVRRGKGLGRQVACILRRRSLWQASRKMCSWVQLIPIVTSEICEGERGAAQVGVHRVCPEDSGGGALWNEDARREDQQFLGLFGLSTTERM</sequence>
<reference evidence="1" key="1">
    <citation type="submission" date="2019-01" db="EMBL/GenBank/DDBJ databases">
        <title>Draft genome sequences of three monokaryotic isolates of the white-rot basidiomycete fungus Dichomitus squalens.</title>
        <authorList>
            <consortium name="DOE Joint Genome Institute"/>
            <person name="Lopez S.C."/>
            <person name="Andreopoulos B."/>
            <person name="Pangilinan J."/>
            <person name="Lipzen A."/>
            <person name="Riley R."/>
            <person name="Ahrendt S."/>
            <person name="Ng V."/>
            <person name="Barry K."/>
            <person name="Daum C."/>
            <person name="Grigoriev I.V."/>
            <person name="Hilden K.S."/>
            <person name="Makela M.R."/>
            <person name="de Vries R.P."/>
        </authorList>
    </citation>
    <scope>NUCLEOTIDE SEQUENCE [LARGE SCALE GENOMIC DNA]</scope>
    <source>
        <strain evidence="1">OM18370.1</strain>
    </source>
</reference>
<evidence type="ECO:0000313" key="1">
    <source>
        <dbReference type="EMBL" id="TBU25623.1"/>
    </source>
</evidence>
<dbReference type="EMBL" id="ML143458">
    <property type="protein sequence ID" value="TBU25623.1"/>
    <property type="molecule type" value="Genomic_DNA"/>
</dbReference>
<accession>A0A4V2JZM1</accession>
<protein>
    <submittedName>
        <fullName evidence="1">Uncharacterized protein</fullName>
    </submittedName>
</protein>
<dbReference type="AlphaFoldDB" id="A0A4V2JZM1"/>
<proteinExistence type="predicted"/>